<dbReference type="OMA" id="SAECQMN"/>
<dbReference type="Proteomes" id="UP000001292">
    <property type="component" value="Unassembled WGS sequence"/>
</dbReference>
<gene>
    <name evidence="1" type="primary">Dsec\GM13327</name>
    <name evidence="1" type="ORF">Dsec_GM13327</name>
</gene>
<dbReference type="EMBL" id="CH480832">
    <property type="protein sequence ID" value="EDW46249.1"/>
    <property type="molecule type" value="Genomic_DNA"/>
</dbReference>
<dbReference type="HOGENOM" id="CLU_2925068_0_0_1"/>
<protein>
    <submittedName>
        <fullName evidence="1">GM13327</fullName>
    </submittedName>
</protein>
<evidence type="ECO:0000313" key="1">
    <source>
        <dbReference type="EMBL" id="EDW46249.1"/>
    </source>
</evidence>
<keyword evidence="2" id="KW-1185">Reference proteome</keyword>
<proteinExistence type="predicted"/>
<name>B4IEZ5_DROSE</name>
<evidence type="ECO:0000313" key="2">
    <source>
        <dbReference type="Proteomes" id="UP000001292"/>
    </source>
</evidence>
<organism evidence="2">
    <name type="scientific">Drosophila sechellia</name>
    <name type="common">Fruit fly</name>
    <dbReference type="NCBI Taxonomy" id="7238"/>
    <lineage>
        <taxon>Eukaryota</taxon>
        <taxon>Metazoa</taxon>
        <taxon>Ecdysozoa</taxon>
        <taxon>Arthropoda</taxon>
        <taxon>Hexapoda</taxon>
        <taxon>Insecta</taxon>
        <taxon>Pterygota</taxon>
        <taxon>Neoptera</taxon>
        <taxon>Endopterygota</taxon>
        <taxon>Diptera</taxon>
        <taxon>Brachycera</taxon>
        <taxon>Muscomorpha</taxon>
        <taxon>Ephydroidea</taxon>
        <taxon>Drosophilidae</taxon>
        <taxon>Drosophila</taxon>
        <taxon>Sophophora</taxon>
    </lineage>
</organism>
<accession>B4IEZ5</accession>
<reference evidence="1 2" key="1">
    <citation type="journal article" date="2007" name="Nature">
        <title>Evolution of genes and genomes on the Drosophila phylogeny.</title>
        <authorList>
            <consortium name="Drosophila 12 Genomes Consortium"/>
            <person name="Clark A.G."/>
            <person name="Eisen M.B."/>
            <person name="Smith D.R."/>
            <person name="Bergman C.M."/>
            <person name="Oliver B."/>
            <person name="Markow T.A."/>
            <person name="Kaufman T.C."/>
            <person name="Kellis M."/>
            <person name="Gelbart W."/>
            <person name="Iyer V.N."/>
            <person name="Pollard D.A."/>
            <person name="Sackton T.B."/>
            <person name="Larracuente A.M."/>
            <person name="Singh N.D."/>
            <person name="Abad J.P."/>
            <person name="Abt D.N."/>
            <person name="Adryan B."/>
            <person name="Aguade M."/>
            <person name="Akashi H."/>
            <person name="Anderson W.W."/>
            <person name="Aquadro C.F."/>
            <person name="Ardell D.H."/>
            <person name="Arguello R."/>
            <person name="Artieri C.G."/>
            <person name="Barbash D.A."/>
            <person name="Barker D."/>
            <person name="Barsanti P."/>
            <person name="Batterham P."/>
            <person name="Batzoglou S."/>
            <person name="Begun D."/>
            <person name="Bhutkar A."/>
            <person name="Blanco E."/>
            <person name="Bosak S.A."/>
            <person name="Bradley R.K."/>
            <person name="Brand A.D."/>
            <person name="Brent M.R."/>
            <person name="Brooks A.N."/>
            <person name="Brown R.H."/>
            <person name="Butlin R.K."/>
            <person name="Caggese C."/>
            <person name="Calvi B.R."/>
            <person name="Bernardo de Carvalho A."/>
            <person name="Caspi A."/>
            <person name="Castrezana S."/>
            <person name="Celniker S.E."/>
            <person name="Chang J.L."/>
            <person name="Chapple C."/>
            <person name="Chatterji S."/>
            <person name="Chinwalla A."/>
            <person name="Civetta A."/>
            <person name="Clifton S.W."/>
            <person name="Comeron J.M."/>
            <person name="Costello J.C."/>
            <person name="Coyne J.A."/>
            <person name="Daub J."/>
            <person name="David R.G."/>
            <person name="Delcher A.L."/>
            <person name="Delehaunty K."/>
            <person name="Do C.B."/>
            <person name="Ebling H."/>
            <person name="Edwards K."/>
            <person name="Eickbush T."/>
            <person name="Evans J.D."/>
            <person name="Filipski A."/>
            <person name="Findeiss S."/>
            <person name="Freyhult E."/>
            <person name="Fulton L."/>
            <person name="Fulton R."/>
            <person name="Garcia A.C."/>
            <person name="Gardiner A."/>
            <person name="Garfield D.A."/>
            <person name="Garvin B.E."/>
            <person name="Gibson G."/>
            <person name="Gilbert D."/>
            <person name="Gnerre S."/>
            <person name="Godfrey J."/>
            <person name="Good R."/>
            <person name="Gotea V."/>
            <person name="Gravely B."/>
            <person name="Greenberg A.J."/>
            <person name="Griffiths-Jones S."/>
            <person name="Gross S."/>
            <person name="Guigo R."/>
            <person name="Gustafson E.A."/>
            <person name="Haerty W."/>
            <person name="Hahn M.W."/>
            <person name="Halligan D.L."/>
            <person name="Halpern A.L."/>
            <person name="Halter G.M."/>
            <person name="Han M.V."/>
            <person name="Heger A."/>
            <person name="Hillier L."/>
            <person name="Hinrichs A.S."/>
            <person name="Holmes I."/>
            <person name="Hoskins R.A."/>
            <person name="Hubisz M.J."/>
            <person name="Hultmark D."/>
            <person name="Huntley M.A."/>
            <person name="Jaffe D.B."/>
            <person name="Jagadeeshan S."/>
            <person name="Jeck W.R."/>
            <person name="Johnson J."/>
            <person name="Jones C.D."/>
            <person name="Jordan W.C."/>
            <person name="Karpen G.H."/>
            <person name="Kataoka E."/>
            <person name="Keightley P.D."/>
            <person name="Kheradpour P."/>
            <person name="Kirkness E.F."/>
            <person name="Koerich L.B."/>
            <person name="Kristiansen K."/>
            <person name="Kudrna D."/>
            <person name="Kulathinal R.J."/>
            <person name="Kumar S."/>
            <person name="Kwok R."/>
            <person name="Lander E."/>
            <person name="Langley C.H."/>
            <person name="Lapoint R."/>
            <person name="Lazzaro B.P."/>
            <person name="Lee S.J."/>
            <person name="Levesque L."/>
            <person name="Li R."/>
            <person name="Lin C.F."/>
            <person name="Lin M.F."/>
            <person name="Lindblad-Toh K."/>
            <person name="Llopart A."/>
            <person name="Long M."/>
            <person name="Low L."/>
            <person name="Lozovsky E."/>
            <person name="Lu J."/>
            <person name="Luo M."/>
            <person name="Machado C.A."/>
            <person name="Makalowski W."/>
            <person name="Marzo M."/>
            <person name="Matsuda M."/>
            <person name="Matzkin L."/>
            <person name="McAllister B."/>
            <person name="McBride C.S."/>
            <person name="McKernan B."/>
            <person name="McKernan K."/>
            <person name="Mendez-Lago M."/>
            <person name="Minx P."/>
            <person name="Mollenhauer M.U."/>
            <person name="Montooth K."/>
            <person name="Mount S.M."/>
            <person name="Mu X."/>
            <person name="Myers E."/>
            <person name="Negre B."/>
            <person name="Newfeld S."/>
            <person name="Nielsen R."/>
            <person name="Noor M.A."/>
            <person name="O'Grady P."/>
            <person name="Pachter L."/>
            <person name="Papaceit M."/>
            <person name="Parisi M.J."/>
            <person name="Parisi M."/>
            <person name="Parts L."/>
            <person name="Pedersen J.S."/>
            <person name="Pesole G."/>
            <person name="Phillippy A.M."/>
            <person name="Ponting C.P."/>
            <person name="Pop M."/>
            <person name="Porcelli D."/>
            <person name="Powell J.R."/>
            <person name="Prohaska S."/>
            <person name="Pruitt K."/>
            <person name="Puig M."/>
            <person name="Quesneville H."/>
            <person name="Ram K.R."/>
            <person name="Rand D."/>
            <person name="Rasmussen M.D."/>
            <person name="Reed L.K."/>
            <person name="Reenan R."/>
            <person name="Reily A."/>
            <person name="Remington K.A."/>
            <person name="Rieger T.T."/>
            <person name="Ritchie M.G."/>
            <person name="Robin C."/>
            <person name="Rogers Y.H."/>
            <person name="Rohde C."/>
            <person name="Rozas J."/>
            <person name="Rubenfield M.J."/>
            <person name="Ruiz A."/>
            <person name="Russo S."/>
            <person name="Salzberg S.L."/>
            <person name="Sanchez-Gracia A."/>
            <person name="Saranga D.J."/>
            <person name="Sato H."/>
            <person name="Schaeffer S.W."/>
            <person name="Schatz M.C."/>
            <person name="Schlenke T."/>
            <person name="Schwartz R."/>
            <person name="Segarra C."/>
            <person name="Singh R.S."/>
            <person name="Sirot L."/>
            <person name="Sirota M."/>
            <person name="Sisneros N.B."/>
            <person name="Smith C.D."/>
            <person name="Smith T.F."/>
            <person name="Spieth J."/>
            <person name="Stage D.E."/>
            <person name="Stark A."/>
            <person name="Stephan W."/>
            <person name="Strausberg R.L."/>
            <person name="Strempel S."/>
            <person name="Sturgill D."/>
            <person name="Sutton G."/>
            <person name="Sutton G.G."/>
            <person name="Tao W."/>
            <person name="Teichmann S."/>
            <person name="Tobari Y.N."/>
            <person name="Tomimura Y."/>
            <person name="Tsolas J.M."/>
            <person name="Valente V.L."/>
            <person name="Venter E."/>
            <person name="Venter J.C."/>
            <person name="Vicario S."/>
            <person name="Vieira F.G."/>
            <person name="Vilella A.J."/>
            <person name="Villasante A."/>
            <person name="Walenz B."/>
            <person name="Wang J."/>
            <person name="Wasserman M."/>
            <person name="Watts T."/>
            <person name="Wilson D."/>
            <person name="Wilson R.K."/>
            <person name="Wing R.A."/>
            <person name="Wolfner M.F."/>
            <person name="Wong A."/>
            <person name="Wong G.K."/>
            <person name="Wu C.I."/>
            <person name="Wu G."/>
            <person name="Yamamoto D."/>
            <person name="Yang H.P."/>
            <person name="Yang S.P."/>
            <person name="Yorke J.A."/>
            <person name="Yoshida K."/>
            <person name="Zdobnov E."/>
            <person name="Zhang P."/>
            <person name="Zhang Y."/>
            <person name="Zimin A.V."/>
            <person name="Baldwin J."/>
            <person name="Abdouelleil A."/>
            <person name="Abdulkadir J."/>
            <person name="Abebe A."/>
            <person name="Abera B."/>
            <person name="Abreu J."/>
            <person name="Acer S.C."/>
            <person name="Aftuck L."/>
            <person name="Alexander A."/>
            <person name="An P."/>
            <person name="Anderson E."/>
            <person name="Anderson S."/>
            <person name="Arachi H."/>
            <person name="Azer M."/>
            <person name="Bachantsang P."/>
            <person name="Barry A."/>
            <person name="Bayul T."/>
            <person name="Berlin A."/>
            <person name="Bessette D."/>
            <person name="Bloom T."/>
            <person name="Blye J."/>
            <person name="Boguslavskiy L."/>
            <person name="Bonnet C."/>
            <person name="Boukhgalter B."/>
            <person name="Bourzgui I."/>
            <person name="Brown A."/>
            <person name="Cahill P."/>
            <person name="Channer S."/>
            <person name="Cheshatsang Y."/>
            <person name="Chuda L."/>
            <person name="Citroen M."/>
            <person name="Collymore A."/>
            <person name="Cooke P."/>
            <person name="Costello M."/>
            <person name="D'Aco K."/>
            <person name="Daza R."/>
            <person name="De Haan G."/>
            <person name="DeGray S."/>
            <person name="DeMaso C."/>
            <person name="Dhargay N."/>
            <person name="Dooley K."/>
            <person name="Dooley E."/>
            <person name="Doricent M."/>
            <person name="Dorje P."/>
            <person name="Dorjee K."/>
            <person name="Dupes A."/>
            <person name="Elong R."/>
            <person name="Falk J."/>
            <person name="Farina A."/>
            <person name="Faro S."/>
            <person name="Ferguson D."/>
            <person name="Fisher S."/>
            <person name="Foley C.D."/>
            <person name="Franke A."/>
            <person name="Friedrich D."/>
            <person name="Gadbois L."/>
            <person name="Gearin G."/>
            <person name="Gearin C.R."/>
            <person name="Giannoukos G."/>
            <person name="Goode T."/>
            <person name="Graham J."/>
            <person name="Grandbois E."/>
            <person name="Grewal S."/>
            <person name="Gyaltsen K."/>
            <person name="Hafez N."/>
            <person name="Hagos B."/>
            <person name="Hall J."/>
            <person name="Henson C."/>
            <person name="Hollinger A."/>
            <person name="Honan T."/>
            <person name="Huard M.D."/>
            <person name="Hughes L."/>
            <person name="Hurhula B."/>
            <person name="Husby M.E."/>
            <person name="Kamat A."/>
            <person name="Kanga B."/>
            <person name="Kashin S."/>
            <person name="Khazanovich D."/>
            <person name="Kisner P."/>
            <person name="Lance K."/>
            <person name="Lara M."/>
            <person name="Lee W."/>
            <person name="Lennon N."/>
            <person name="Letendre F."/>
            <person name="LeVine R."/>
            <person name="Lipovsky A."/>
            <person name="Liu X."/>
            <person name="Liu J."/>
            <person name="Liu S."/>
            <person name="Lokyitsang T."/>
            <person name="Lokyitsang Y."/>
            <person name="Lubonja R."/>
            <person name="Lui A."/>
            <person name="MacDonald P."/>
            <person name="Magnisalis V."/>
            <person name="Maru K."/>
            <person name="Matthews C."/>
            <person name="McCusker W."/>
            <person name="McDonough S."/>
            <person name="Mehta T."/>
            <person name="Meldrim J."/>
            <person name="Meneus L."/>
            <person name="Mihai O."/>
            <person name="Mihalev A."/>
            <person name="Mihova T."/>
            <person name="Mittelman R."/>
            <person name="Mlenga V."/>
            <person name="Montmayeur A."/>
            <person name="Mulrain L."/>
            <person name="Navidi A."/>
            <person name="Naylor J."/>
            <person name="Negash T."/>
            <person name="Nguyen T."/>
            <person name="Nguyen N."/>
            <person name="Nicol R."/>
            <person name="Norbu C."/>
            <person name="Norbu N."/>
            <person name="Novod N."/>
            <person name="O'Neill B."/>
            <person name="Osman S."/>
            <person name="Markiewicz E."/>
            <person name="Oyono O.L."/>
            <person name="Patti C."/>
            <person name="Phunkhang P."/>
            <person name="Pierre F."/>
            <person name="Priest M."/>
            <person name="Raghuraman S."/>
            <person name="Rege F."/>
            <person name="Reyes R."/>
            <person name="Rise C."/>
            <person name="Rogov P."/>
            <person name="Ross K."/>
            <person name="Ryan E."/>
            <person name="Settipalli S."/>
            <person name="Shea T."/>
            <person name="Sherpa N."/>
            <person name="Shi L."/>
            <person name="Shih D."/>
            <person name="Sparrow T."/>
            <person name="Spaulding J."/>
            <person name="Stalker J."/>
            <person name="Stange-Thomann N."/>
            <person name="Stavropoulos S."/>
            <person name="Stone C."/>
            <person name="Strader C."/>
            <person name="Tesfaye S."/>
            <person name="Thomson T."/>
            <person name="Thoulutsang Y."/>
            <person name="Thoulutsang D."/>
            <person name="Topham K."/>
            <person name="Topping I."/>
            <person name="Tsamla T."/>
            <person name="Vassiliev H."/>
            <person name="Vo A."/>
            <person name="Wangchuk T."/>
            <person name="Wangdi T."/>
            <person name="Weiand M."/>
            <person name="Wilkinson J."/>
            <person name="Wilson A."/>
            <person name="Yadav S."/>
            <person name="Young G."/>
            <person name="Yu Q."/>
            <person name="Zembek L."/>
            <person name="Zhong D."/>
            <person name="Zimmer A."/>
            <person name="Zwirko Z."/>
            <person name="Jaffe D.B."/>
            <person name="Alvarez P."/>
            <person name="Brockman W."/>
            <person name="Butler J."/>
            <person name="Chin C."/>
            <person name="Gnerre S."/>
            <person name="Grabherr M."/>
            <person name="Kleber M."/>
            <person name="Mauceli E."/>
            <person name="MacCallum I."/>
        </authorList>
    </citation>
    <scope>NUCLEOTIDE SEQUENCE [LARGE SCALE GENOMIC DNA]</scope>
    <source>
        <strain evidence="2">Rob3c / Tucson 14021-0248.25</strain>
    </source>
</reference>
<dbReference type="AlphaFoldDB" id="B4IEZ5"/>
<dbReference type="PhylomeDB" id="B4IEZ5"/>
<sequence length="61" mass="6725">MTPPLRLHCGWLPLNSGEDEDGAAEEVTVSVKCQMNGNRQLASGICSRNQMKSNGPVRRQR</sequence>